<keyword evidence="1" id="KW-1133">Transmembrane helix</keyword>
<gene>
    <name evidence="2" type="ORF">ACFOM8_18875</name>
</gene>
<feature type="transmembrane region" description="Helical" evidence="1">
    <location>
        <begin position="52"/>
        <end position="73"/>
    </location>
</feature>
<sequence>MKLDELAPPYVLVQPRNHPAAPRRKPVWRLAPGLAFAAALVLAVLLGGWWAALAIAAPVLGAFGLLCHGAWWIRHRAGPDFFR</sequence>
<keyword evidence="3" id="KW-1185">Reference proteome</keyword>
<feature type="transmembrane region" description="Helical" evidence="1">
    <location>
        <begin position="27"/>
        <end position="46"/>
    </location>
</feature>
<reference evidence="3" key="1">
    <citation type="journal article" date="2019" name="Int. J. Syst. Evol. Microbiol.">
        <title>The Global Catalogue of Microorganisms (GCM) 10K type strain sequencing project: providing services to taxonomists for standard genome sequencing and annotation.</title>
        <authorList>
            <consortium name="The Broad Institute Genomics Platform"/>
            <consortium name="The Broad Institute Genome Sequencing Center for Infectious Disease"/>
            <person name="Wu L."/>
            <person name="Ma J."/>
        </authorList>
    </citation>
    <scope>NUCLEOTIDE SEQUENCE [LARGE SCALE GENOMIC DNA]</scope>
    <source>
        <strain evidence="3">KCTC 42473</strain>
    </source>
</reference>
<keyword evidence="1" id="KW-0472">Membrane</keyword>
<evidence type="ECO:0000256" key="1">
    <source>
        <dbReference type="SAM" id="Phobius"/>
    </source>
</evidence>
<evidence type="ECO:0000313" key="3">
    <source>
        <dbReference type="Proteomes" id="UP001595539"/>
    </source>
</evidence>
<keyword evidence="1" id="KW-0812">Transmembrane</keyword>
<accession>A0ABV7U8Q6</accession>
<protein>
    <submittedName>
        <fullName evidence="2">Uncharacterized protein</fullName>
    </submittedName>
</protein>
<dbReference type="Proteomes" id="UP001595539">
    <property type="component" value="Unassembled WGS sequence"/>
</dbReference>
<evidence type="ECO:0000313" key="2">
    <source>
        <dbReference type="EMBL" id="MFC3631498.1"/>
    </source>
</evidence>
<name>A0ABV7U8Q6_9RHOB</name>
<comment type="caution">
    <text evidence="2">The sequence shown here is derived from an EMBL/GenBank/DDBJ whole genome shotgun (WGS) entry which is preliminary data.</text>
</comment>
<organism evidence="2 3">
    <name type="scientific">Paracoccus angustae</name>
    <dbReference type="NCBI Taxonomy" id="1671480"/>
    <lineage>
        <taxon>Bacteria</taxon>
        <taxon>Pseudomonadati</taxon>
        <taxon>Pseudomonadota</taxon>
        <taxon>Alphaproteobacteria</taxon>
        <taxon>Rhodobacterales</taxon>
        <taxon>Paracoccaceae</taxon>
        <taxon>Paracoccus</taxon>
    </lineage>
</organism>
<dbReference type="RefSeq" id="WP_377763802.1">
    <property type="nucleotide sequence ID" value="NZ_JBHRXY010000031.1"/>
</dbReference>
<dbReference type="EMBL" id="JBHRXY010000031">
    <property type="protein sequence ID" value="MFC3631498.1"/>
    <property type="molecule type" value="Genomic_DNA"/>
</dbReference>
<proteinExistence type="predicted"/>